<dbReference type="STRING" id="1160509.A0A3N4IRX3"/>
<dbReference type="InterPro" id="IPR036915">
    <property type="entry name" value="Cyclin-like_sf"/>
</dbReference>
<dbReference type="SUPFAM" id="SSF47954">
    <property type="entry name" value="Cyclin-like"/>
    <property type="match status" value="1"/>
</dbReference>
<dbReference type="Gene3D" id="1.10.472.10">
    <property type="entry name" value="Cyclin-like"/>
    <property type="match status" value="1"/>
</dbReference>
<evidence type="ECO:0000259" key="3">
    <source>
        <dbReference type="Pfam" id="PF16899"/>
    </source>
</evidence>
<dbReference type="CDD" id="cd20524">
    <property type="entry name" value="CYCLIN_CCNH_rpt1"/>
    <property type="match status" value="1"/>
</dbReference>
<accession>A0A3N4IRX3</accession>
<gene>
    <name evidence="4" type="ORF">BJ508DRAFT_412759</name>
</gene>
<evidence type="ECO:0000313" key="5">
    <source>
        <dbReference type="Proteomes" id="UP000275078"/>
    </source>
</evidence>
<dbReference type="Proteomes" id="UP000275078">
    <property type="component" value="Unassembled WGS sequence"/>
</dbReference>
<sequence length="391" mass="45039">MEDAAYRTSTQFKHWSFSSKALTAARSKTVNKVLSNLHPSSSTPSPLTPEELALYQRYILYSAYTLATRHFQFPTNVTYTILLFLQRFYLNHSPLAYSPTHIIRTAIFLTTKTENHYTPLNRFLQILEQANADGRWKCTKDELLAPEFVVSIGLQWCFDVRQPFRALEGFVYELFDLVRTGEERENGVPTTSSYTPANPTEFPDGITPTRFFWEALRDELASMGMSLEDVSENAIRDTHAYSRNLLKTEVPVHESLTFRYTPPQLAMAAFSVKPVGRALIRAYLSLKSPQDKSVVQKIFSLLDEIIMAVKEMESVVTAEFRDKKNWEDTFTEVVEKVNAWRAITGEVDFVERDRKQKMERGGVEKERNGKRPRGRDEDVFGEETSRKRVEV</sequence>
<feature type="region of interest" description="Disordered" evidence="2">
    <location>
        <begin position="354"/>
        <end position="391"/>
    </location>
</feature>
<dbReference type="AlphaFoldDB" id="A0A3N4IRX3"/>
<evidence type="ECO:0000313" key="4">
    <source>
        <dbReference type="EMBL" id="RPA84364.1"/>
    </source>
</evidence>
<evidence type="ECO:0000256" key="2">
    <source>
        <dbReference type="SAM" id="MobiDB-lite"/>
    </source>
</evidence>
<dbReference type="InterPro" id="IPR031658">
    <property type="entry name" value="Cyclin_C_2"/>
</dbReference>
<feature type="domain" description="Cyclin C-terminal" evidence="3">
    <location>
        <begin position="162"/>
        <end position="315"/>
    </location>
</feature>
<dbReference type="EMBL" id="ML119659">
    <property type="protein sequence ID" value="RPA84364.1"/>
    <property type="molecule type" value="Genomic_DNA"/>
</dbReference>
<protein>
    <recommendedName>
        <fullName evidence="3">Cyclin C-terminal domain-containing protein</fullName>
    </recommendedName>
</protein>
<reference evidence="4 5" key="1">
    <citation type="journal article" date="2018" name="Nat. Ecol. Evol.">
        <title>Pezizomycetes genomes reveal the molecular basis of ectomycorrhizal truffle lifestyle.</title>
        <authorList>
            <person name="Murat C."/>
            <person name="Payen T."/>
            <person name="Noel B."/>
            <person name="Kuo A."/>
            <person name="Morin E."/>
            <person name="Chen J."/>
            <person name="Kohler A."/>
            <person name="Krizsan K."/>
            <person name="Balestrini R."/>
            <person name="Da Silva C."/>
            <person name="Montanini B."/>
            <person name="Hainaut M."/>
            <person name="Levati E."/>
            <person name="Barry K.W."/>
            <person name="Belfiori B."/>
            <person name="Cichocki N."/>
            <person name="Clum A."/>
            <person name="Dockter R.B."/>
            <person name="Fauchery L."/>
            <person name="Guy J."/>
            <person name="Iotti M."/>
            <person name="Le Tacon F."/>
            <person name="Lindquist E.A."/>
            <person name="Lipzen A."/>
            <person name="Malagnac F."/>
            <person name="Mello A."/>
            <person name="Molinier V."/>
            <person name="Miyauchi S."/>
            <person name="Poulain J."/>
            <person name="Riccioni C."/>
            <person name="Rubini A."/>
            <person name="Sitrit Y."/>
            <person name="Splivallo R."/>
            <person name="Traeger S."/>
            <person name="Wang M."/>
            <person name="Zifcakova L."/>
            <person name="Wipf D."/>
            <person name="Zambonelli A."/>
            <person name="Paolocci F."/>
            <person name="Nowrousian M."/>
            <person name="Ottonello S."/>
            <person name="Baldrian P."/>
            <person name="Spatafora J.W."/>
            <person name="Henrissat B."/>
            <person name="Nagy L.G."/>
            <person name="Aury J.M."/>
            <person name="Wincker P."/>
            <person name="Grigoriev I.V."/>
            <person name="Bonfante P."/>
            <person name="Martin F.M."/>
        </authorList>
    </citation>
    <scope>NUCLEOTIDE SEQUENCE [LARGE SCALE GENOMIC DNA]</scope>
    <source>
        <strain evidence="4 5">RN42</strain>
    </source>
</reference>
<dbReference type="OrthoDB" id="340962at2759"/>
<organism evidence="4 5">
    <name type="scientific">Ascobolus immersus RN42</name>
    <dbReference type="NCBI Taxonomy" id="1160509"/>
    <lineage>
        <taxon>Eukaryota</taxon>
        <taxon>Fungi</taxon>
        <taxon>Dikarya</taxon>
        <taxon>Ascomycota</taxon>
        <taxon>Pezizomycotina</taxon>
        <taxon>Pezizomycetes</taxon>
        <taxon>Pezizales</taxon>
        <taxon>Ascobolaceae</taxon>
        <taxon>Ascobolus</taxon>
    </lineage>
</organism>
<proteinExistence type="predicted"/>
<keyword evidence="5" id="KW-1185">Reference proteome</keyword>
<keyword evidence="1" id="KW-0195">Cyclin</keyword>
<name>A0A3N4IRX3_ASCIM</name>
<evidence type="ECO:0000256" key="1">
    <source>
        <dbReference type="ARBA" id="ARBA00023127"/>
    </source>
</evidence>
<dbReference type="Pfam" id="PF16899">
    <property type="entry name" value="Cyclin_C_2"/>
    <property type="match status" value="1"/>
</dbReference>